<organism evidence="1 2">
    <name type="scientific">Ilex paraguariensis</name>
    <name type="common">yerba mate</name>
    <dbReference type="NCBI Taxonomy" id="185542"/>
    <lineage>
        <taxon>Eukaryota</taxon>
        <taxon>Viridiplantae</taxon>
        <taxon>Streptophyta</taxon>
        <taxon>Embryophyta</taxon>
        <taxon>Tracheophyta</taxon>
        <taxon>Spermatophyta</taxon>
        <taxon>Magnoliopsida</taxon>
        <taxon>eudicotyledons</taxon>
        <taxon>Gunneridae</taxon>
        <taxon>Pentapetalae</taxon>
        <taxon>asterids</taxon>
        <taxon>campanulids</taxon>
        <taxon>Aquifoliales</taxon>
        <taxon>Aquifoliaceae</taxon>
        <taxon>Ilex</taxon>
    </lineage>
</organism>
<evidence type="ECO:0000313" key="1">
    <source>
        <dbReference type="EMBL" id="CAK9162709.1"/>
    </source>
</evidence>
<comment type="caution">
    <text evidence="1">The sequence shown here is derived from an EMBL/GenBank/DDBJ whole genome shotgun (WGS) entry which is preliminary data.</text>
</comment>
<dbReference type="PANTHER" id="PTHR47530:SF4">
    <property type="entry name" value="E3 UBIQUITIN LIGASE BIG BROTHER-RELATED"/>
    <property type="match status" value="1"/>
</dbReference>
<reference evidence="1 2" key="1">
    <citation type="submission" date="2024-02" db="EMBL/GenBank/DDBJ databases">
        <authorList>
            <person name="Vignale AGUSTIN F."/>
            <person name="Sosa J E."/>
            <person name="Modenutti C."/>
        </authorList>
    </citation>
    <scope>NUCLEOTIDE SEQUENCE [LARGE SCALE GENOMIC DNA]</scope>
</reference>
<dbReference type="Gene3D" id="3.30.40.10">
    <property type="entry name" value="Zinc/RING finger domain, C3HC4 (zinc finger)"/>
    <property type="match status" value="1"/>
</dbReference>
<name>A0ABC8T002_9AQUA</name>
<dbReference type="EMBL" id="CAUOFW020003946">
    <property type="protein sequence ID" value="CAK9162709.1"/>
    <property type="molecule type" value="Genomic_DNA"/>
</dbReference>
<dbReference type="InterPro" id="IPR013083">
    <property type="entry name" value="Znf_RING/FYVE/PHD"/>
</dbReference>
<gene>
    <name evidence="1" type="ORF">ILEXP_LOCUS31655</name>
</gene>
<protein>
    <submittedName>
        <fullName evidence="1">Uncharacterized protein</fullName>
    </submittedName>
</protein>
<dbReference type="PANTHER" id="PTHR47530">
    <property type="entry name" value="E3 UBIQUITIN LIGASE BIG BROTHER-RELATED"/>
    <property type="match status" value="1"/>
</dbReference>
<evidence type="ECO:0000313" key="2">
    <source>
        <dbReference type="Proteomes" id="UP001642360"/>
    </source>
</evidence>
<dbReference type="InterPro" id="IPR043312">
    <property type="entry name" value="AtBBR-like"/>
</dbReference>
<accession>A0ABC8T002</accession>
<sequence length="195" mass="21832">MTKRYLLWMLCKAVYKVLHPVQSEKKGLNLVGRRSSIVGSYLWLARWHILGLLAPDPLRDTWDEVDPDELSYEELLALGDIVGTESRGLSAATIASLPSENYKSQHTEVGSSDFCVICRLDYEDGDTLTVDSSFEFCSTLVSVTWNLNNTWLGKQLCIGFELERFTSCWGSTVADFVQRQVCPVCSAEVSVYGNS</sequence>
<dbReference type="Proteomes" id="UP001642360">
    <property type="component" value="Unassembled WGS sequence"/>
</dbReference>
<proteinExistence type="predicted"/>
<keyword evidence="2" id="KW-1185">Reference proteome</keyword>
<dbReference type="AlphaFoldDB" id="A0ABC8T002"/>